<feature type="compositionally biased region" description="Basic and acidic residues" evidence="1">
    <location>
        <begin position="155"/>
        <end position="169"/>
    </location>
</feature>
<protein>
    <submittedName>
        <fullName evidence="2">Uncharacterized protein</fullName>
    </submittedName>
</protein>
<keyword evidence="3" id="KW-1185">Reference proteome</keyword>
<dbReference type="Proteomes" id="UP000315496">
    <property type="component" value="Chromosome 4"/>
</dbReference>
<feature type="region of interest" description="Disordered" evidence="1">
    <location>
        <begin position="1"/>
        <end position="71"/>
    </location>
</feature>
<evidence type="ECO:0000256" key="1">
    <source>
        <dbReference type="SAM" id="MobiDB-lite"/>
    </source>
</evidence>
<comment type="caution">
    <text evidence="2">The sequence shown here is derived from an EMBL/GenBank/DDBJ whole genome shotgun (WGS) entry which is preliminary data.</text>
</comment>
<dbReference type="VEuPathDB" id="GiardiaDB:GMRT_15092"/>
<gene>
    <name evidence="2" type="ORF">GMRT_15092</name>
</gene>
<evidence type="ECO:0000313" key="3">
    <source>
        <dbReference type="Proteomes" id="UP000315496"/>
    </source>
</evidence>
<organism evidence="2 3">
    <name type="scientific">Giardia muris</name>
    <dbReference type="NCBI Taxonomy" id="5742"/>
    <lineage>
        <taxon>Eukaryota</taxon>
        <taxon>Metamonada</taxon>
        <taxon>Diplomonadida</taxon>
        <taxon>Hexamitidae</taxon>
        <taxon>Giardiinae</taxon>
        <taxon>Giardia</taxon>
    </lineage>
</organism>
<feature type="region of interest" description="Disordered" evidence="1">
    <location>
        <begin position="135"/>
        <end position="263"/>
    </location>
</feature>
<name>A0A4Z1SQ07_GIAMU</name>
<proteinExistence type="predicted"/>
<sequence length="362" mass="39643">MRFENWRPSTAIRPSASPPLAPAHSRPQTAAVSGPVQRRPRTTLALYTYRRQDVPPEQATSRRTPRRPVDLPYYIDPGIDFDTDKPIDILVTSFSESALEAASNPMCVVRTIDGGSMPAPPLSRGFMPLQLSASRKHRVPQVTPRDGGFSLPSAKEPHRNSLFRVERRLTSTGSQSPAPPKPDASGTMFGACMIQSGGYFSPRVHERSPMRERRTKLWTSPAPRQAGVQPRMQPRQTGNMRGVTRPAKTAGPRPANPSGRKKAEDYLEIRELIDEFECESTTLSEYPSPRSSTASAGPKSAGRGTSSKERPTSTHSRVRAQSATIMNRALVDEYISTLTFRPVSSARGRLVAGMPGLSSRGA</sequence>
<evidence type="ECO:0000313" key="2">
    <source>
        <dbReference type="EMBL" id="TNJ26965.1"/>
    </source>
</evidence>
<dbReference type="EMBL" id="VDLU01000004">
    <property type="protein sequence ID" value="TNJ26965.1"/>
    <property type="molecule type" value="Genomic_DNA"/>
</dbReference>
<reference evidence="2 3" key="1">
    <citation type="submission" date="2019-05" db="EMBL/GenBank/DDBJ databases">
        <title>The compact genome of Giardia muris reveals important steps in the evolution of intestinal protozoan parasites.</title>
        <authorList>
            <person name="Xu F."/>
            <person name="Jimenez-Gonzalez A."/>
            <person name="Einarsson E."/>
            <person name="Astvaldsson A."/>
            <person name="Peirasmaki D."/>
            <person name="Eckmann L."/>
            <person name="Andersson J.O."/>
            <person name="Svard S.G."/>
            <person name="Jerlstrom-Hultqvist J."/>
        </authorList>
    </citation>
    <scope>NUCLEOTIDE SEQUENCE [LARGE SCALE GENOMIC DNA]</scope>
    <source>
        <strain evidence="2 3">Roberts-Thomson</strain>
    </source>
</reference>
<dbReference type="AlphaFoldDB" id="A0A4Z1SQ07"/>
<feature type="region of interest" description="Disordered" evidence="1">
    <location>
        <begin position="280"/>
        <end position="321"/>
    </location>
</feature>
<feature type="compositionally biased region" description="Polar residues" evidence="1">
    <location>
        <begin position="280"/>
        <end position="295"/>
    </location>
</feature>
<accession>A0A4Z1SQ07</accession>
<feature type="compositionally biased region" description="Basic and acidic residues" evidence="1">
    <location>
        <begin position="203"/>
        <end position="212"/>
    </location>
</feature>